<sequence length="89" mass="9965">MGVRSSTQPVIYCDNVGATYLAANPVFHSRMKHIALDYHFVRHYIQTGQLRVSHISSDDQLADALTKPLPRARFESLAVKIGLSSRRPS</sequence>
<dbReference type="EMBL" id="GEVM01019991">
    <property type="protein sequence ID" value="JAU85947.1"/>
    <property type="molecule type" value="Transcribed_RNA"/>
</dbReference>
<dbReference type="AlphaFoldDB" id="A0A1J3J040"/>
<evidence type="ECO:0000313" key="1">
    <source>
        <dbReference type="EMBL" id="JAU85947.1"/>
    </source>
</evidence>
<accession>A0A1J3J040</accession>
<proteinExistence type="predicted"/>
<gene>
    <name evidence="1" type="ORF">MP_TR7940_c3_g1_i1_g.25184</name>
</gene>
<protein>
    <submittedName>
        <fullName evidence="1">Copia protein</fullName>
    </submittedName>
</protein>
<reference evidence="1" key="1">
    <citation type="submission" date="2016-07" db="EMBL/GenBank/DDBJ databases">
        <title>De novo transcriptome assembly of four accessions of the metal hyperaccumulator plant Noccaea caerulescens.</title>
        <authorList>
            <person name="Blande D."/>
            <person name="Halimaa P."/>
            <person name="Tervahauta A.I."/>
            <person name="Aarts M.G."/>
            <person name="Karenlampi S.O."/>
        </authorList>
    </citation>
    <scope>NUCLEOTIDE SEQUENCE</scope>
</reference>
<name>A0A1J3J040_NOCCA</name>
<dbReference type="CDD" id="cd09272">
    <property type="entry name" value="RNase_HI_RT_Ty1"/>
    <property type="match status" value="1"/>
</dbReference>
<organism evidence="1">
    <name type="scientific">Noccaea caerulescens</name>
    <name type="common">Alpine penny-cress</name>
    <name type="synonym">Thlaspi caerulescens</name>
    <dbReference type="NCBI Taxonomy" id="107243"/>
    <lineage>
        <taxon>Eukaryota</taxon>
        <taxon>Viridiplantae</taxon>
        <taxon>Streptophyta</taxon>
        <taxon>Embryophyta</taxon>
        <taxon>Tracheophyta</taxon>
        <taxon>Spermatophyta</taxon>
        <taxon>Magnoliopsida</taxon>
        <taxon>eudicotyledons</taxon>
        <taxon>Gunneridae</taxon>
        <taxon>Pentapetalae</taxon>
        <taxon>rosids</taxon>
        <taxon>malvids</taxon>
        <taxon>Brassicales</taxon>
        <taxon>Brassicaceae</taxon>
        <taxon>Coluteocarpeae</taxon>
        <taxon>Noccaea</taxon>
    </lineage>
</organism>